<dbReference type="Proteomes" id="UP001497392">
    <property type="component" value="Unassembled WGS sequence"/>
</dbReference>
<evidence type="ECO:0000256" key="2">
    <source>
        <dbReference type="SAM" id="SignalP"/>
    </source>
</evidence>
<dbReference type="EMBL" id="CAXHTA020000021">
    <property type="protein sequence ID" value="CAL5229744.1"/>
    <property type="molecule type" value="Genomic_DNA"/>
</dbReference>
<evidence type="ECO:0000313" key="3">
    <source>
        <dbReference type="EMBL" id="CAL5229744.1"/>
    </source>
</evidence>
<evidence type="ECO:0000256" key="1">
    <source>
        <dbReference type="SAM" id="MobiDB-lite"/>
    </source>
</evidence>
<name>A0ABP1GC07_9CHLO</name>
<keyword evidence="2" id="KW-0732">Signal</keyword>
<comment type="caution">
    <text evidence="3">The sequence shown here is derived from an EMBL/GenBank/DDBJ whole genome shotgun (WGS) entry which is preliminary data.</text>
</comment>
<gene>
    <name evidence="3" type="primary">g13125</name>
    <name evidence="3" type="ORF">VP750_LOCUS11650</name>
</gene>
<feature type="signal peptide" evidence="2">
    <location>
        <begin position="1"/>
        <end position="19"/>
    </location>
</feature>
<feature type="chain" id="PRO_5046890784" evidence="2">
    <location>
        <begin position="20"/>
        <end position="335"/>
    </location>
</feature>
<protein>
    <submittedName>
        <fullName evidence="3">G13125 protein</fullName>
    </submittedName>
</protein>
<feature type="compositionally biased region" description="Low complexity" evidence="1">
    <location>
        <begin position="56"/>
        <end position="74"/>
    </location>
</feature>
<feature type="region of interest" description="Disordered" evidence="1">
    <location>
        <begin position="55"/>
        <end position="74"/>
    </location>
</feature>
<accession>A0ABP1GC07</accession>
<proteinExistence type="predicted"/>
<evidence type="ECO:0000313" key="4">
    <source>
        <dbReference type="Proteomes" id="UP001497392"/>
    </source>
</evidence>
<keyword evidence="4" id="KW-1185">Reference proteome</keyword>
<organism evidence="3 4">
    <name type="scientific">Coccomyxa viridis</name>
    <dbReference type="NCBI Taxonomy" id="1274662"/>
    <lineage>
        <taxon>Eukaryota</taxon>
        <taxon>Viridiplantae</taxon>
        <taxon>Chlorophyta</taxon>
        <taxon>core chlorophytes</taxon>
        <taxon>Trebouxiophyceae</taxon>
        <taxon>Trebouxiophyceae incertae sedis</taxon>
        <taxon>Coccomyxaceae</taxon>
        <taxon>Coccomyxa</taxon>
    </lineage>
</organism>
<reference evidence="3 4" key="1">
    <citation type="submission" date="2024-06" db="EMBL/GenBank/DDBJ databases">
        <authorList>
            <person name="Kraege A."/>
            <person name="Thomma B."/>
        </authorList>
    </citation>
    <scope>NUCLEOTIDE SEQUENCE [LARGE SCALE GENOMIC DNA]</scope>
</reference>
<sequence length="335" mass="35659">MQRLVVVVCVLLGIASANAGLLSGVTSTLGNTVSTVGNTAGNTVSTVGNTVGNLLGGTSATPTTPTKTGTGSAAADPQVVDFSGRHFEFLGEIGSFYNIVQDPTHQISMRLKLGVLSDHNGTYIDGIGFAFQGHKVVIELINEDTNDMTVSLDGKRLVMLEGETSQEHDLDSPLGRLRVTWELYRPNFGNTIAIQTDLLRFTVFRTDKGSLDKGGLPQPSFLNFNAKLLYPPAHALQGIVGEGYTRVLNGEGHSLPDDGTFYGNPDDYLLPHYFPHDAPASHVLLMPARKSYRKLLGAPKAATDGLAAAAAHFRSDALPHAGAGGFANEETWLKE</sequence>